<evidence type="ECO:0000256" key="3">
    <source>
        <dbReference type="ARBA" id="ARBA00022840"/>
    </source>
</evidence>
<evidence type="ECO:0000256" key="1">
    <source>
        <dbReference type="ARBA" id="ARBA00005417"/>
    </source>
</evidence>
<dbReference type="PANTHER" id="PTHR24220">
    <property type="entry name" value="IMPORT ATP-BINDING PROTEIN"/>
    <property type="match status" value="1"/>
</dbReference>
<keyword evidence="3 5" id="KW-0067">ATP-binding</keyword>
<dbReference type="GO" id="GO:0022857">
    <property type="term" value="F:transmembrane transporter activity"/>
    <property type="evidence" value="ECO:0007669"/>
    <property type="project" value="TreeGrafter"/>
</dbReference>
<evidence type="ECO:0000313" key="6">
    <source>
        <dbReference type="Proteomes" id="UP000195386"/>
    </source>
</evidence>
<accession>A0A1Y3YYV7</accession>
<dbReference type="InterPro" id="IPR015854">
    <property type="entry name" value="ABC_transpr_LolD-like"/>
</dbReference>
<keyword evidence="2" id="KW-0547">Nucleotide-binding</keyword>
<dbReference type="InterPro" id="IPR027417">
    <property type="entry name" value="P-loop_NTPase"/>
</dbReference>
<evidence type="ECO:0000256" key="2">
    <source>
        <dbReference type="ARBA" id="ARBA00022741"/>
    </source>
</evidence>
<dbReference type="Gene3D" id="3.40.50.300">
    <property type="entry name" value="P-loop containing nucleotide triphosphate hydrolases"/>
    <property type="match status" value="1"/>
</dbReference>
<dbReference type="GO" id="GO:0005524">
    <property type="term" value="F:ATP binding"/>
    <property type="evidence" value="ECO:0007669"/>
    <property type="project" value="UniProtKB-KW"/>
</dbReference>
<organism evidence="5 6">
    <name type="scientific">Bacteroides clarus</name>
    <dbReference type="NCBI Taxonomy" id="626929"/>
    <lineage>
        <taxon>Bacteria</taxon>
        <taxon>Pseudomonadati</taxon>
        <taxon>Bacteroidota</taxon>
        <taxon>Bacteroidia</taxon>
        <taxon>Bacteroidales</taxon>
        <taxon>Bacteroidaceae</taxon>
        <taxon>Bacteroides</taxon>
    </lineage>
</organism>
<name>A0A1Y3YYV7_9BACE</name>
<dbReference type="PANTHER" id="PTHR24220:SF689">
    <property type="entry name" value="LIPOPROTEIN-RELEASING SYSTEM ATP-BINDING PROTEIN LOLD"/>
    <property type="match status" value="1"/>
</dbReference>
<comment type="similarity">
    <text evidence="1">Belongs to the ABC transporter superfamily.</text>
</comment>
<dbReference type="AlphaFoldDB" id="A0A1Y3YYV7"/>
<gene>
    <name evidence="5" type="ORF">B5F97_01015</name>
</gene>
<dbReference type="Pfam" id="PF00005">
    <property type="entry name" value="ABC_tran"/>
    <property type="match status" value="1"/>
</dbReference>
<dbReference type="PROSITE" id="PS00211">
    <property type="entry name" value="ABC_TRANSPORTER_1"/>
    <property type="match status" value="1"/>
</dbReference>
<dbReference type="GO" id="GO:0005886">
    <property type="term" value="C:plasma membrane"/>
    <property type="evidence" value="ECO:0007669"/>
    <property type="project" value="TreeGrafter"/>
</dbReference>
<dbReference type="GO" id="GO:0016887">
    <property type="term" value="F:ATP hydrolysis activity"/>
    <property type="evidence" value="ECO:0007669"/>
    <property type="project" value="InterPro"/>
</dbReference>
<dbReference type="InterPro" id="IPR017871">
    <property type="entry name" value="ABC_transporter-like_CS"/>
</dbReference>
<dbReference type="SUPFAM" id="SSF52540">
    <property type="entry name" value="P-loop containing nucleoside triphosphate hydrolases"/>
    <property type="match status" value="1"/>
</dbReference>
<dbReference type="InterPro" id="IPR003439">
    <property type="entry name" value="ABC_transporter-like_ATP-bd"/>
</dbReference>
<dbReference type="PROSITE" id="PS50893">
    <property type="entry name" value="ABC_TRANSPORTER_2"/>
    <property type="match status" value="1"/>
</dbReference>
<dbReference type="RefSeq" id="WP_087425146.1">
    <property type="nucleotide sequence ID" value="NZ_CATZGC010000026.1"/>
</dbReference>
<dbReference type="Proteomes" id="UP000195386">
    <property type="component" value="Unassembled WGS sequence"/>
</dbReference>
<reference evidence="6" key="1">
    <citation type="submission" date="2017-04" db="EMBL/GenBank/DDBJ databases">
        <title>Function of individual gut microbiota members based on whole genome sequencing of pure cultures obtained from chicken caecum.</title>
        <authorList>
            <person name="Medvecky M."/>
            <person name="Cejkova D."/>
            <person name="Polansky O."/>
            <person name="Karasova D."/>
            <person name="Kubasova T."/>
            <person name="Cizek A."/>
            <person name="Rychlik I."/>
        </authorList>
    </citation>
    <scope>NUCLEOTIDE SEQUENCE [LARGE SCALE GENOMIC DNA]</scope>
    <source>
        <strain evidence="6">An43</strain>
    </source>
</reference>
<feature type="domain" description="ABC transporter" evidence="4">
    <location>
        <begin position="4"/>
        <end position="214"/>
    </location>
</feature>
<dbReference type="EMBL" id="NFII01000001">
    <property type="protein sequence ID" value="OUO03035.1"/>
    <property type="molecule type" value="Genomic_DNA"/>
</dbReference>
<proteinExistence type="inferred from homology"/>
<sequence>MNHIRLQQTLPQAFARRDAITSQIWHQDIIFSKGKRYLIEAASGTGKSSLCSYIYGYRRDYQGIINFDERNIRSFSVNEWVDIRKHSLSILFQELRIFPELTALENILLKNRLTNYKKNKEIITLFEAIGIPDKINERAGKLSFGQQQRVAFIRSLCQPFDFIFLDEPISHLDNENSVIMSTLLMEEAGKQGAGVIVTSIGKHPELEYDETFRL</sequence>
<evidence type="ECO:0000313" key="5">
    <source>
        <dbReference type="EMBL" id="OUO03035.1"/>
    </source>
</evidence>
<comment type="caution">
    <text evidence="5">The sequence shown here is derived from an EMBL/GenBank/DDBJ whole genome shotgun (WGS) entry which is preliminary data.</text>
</comment>
<evidence type="ECO:0000259" key="4">
    <source>
        <dbReference type="PROSITE" id="PS50893"/>
    </source>
</evidence>
<protein>
    <submittedName>
        <fullName evidence="5">ABC transporter ATP-binding protein</fullName>
    </submittedName>
</protein>